<proteinExistence type="predicted"/>
<reference evidence="1" key="1">
    <citation type="submission" date="2020-11" db="EMBL/GenBank/DDBJ databases">
        <authorList>
            <person name="Whitehead M."/>
        </authorList>
    </citation>
    <scope>NUCLEOTIDE SEQUENCE</scope>
    <source>
        <strain evidence="1">EGII</strain>
    </source>
</reference>
<dbReference type="Proteomes" id="UP000606786">
    <property type="component" value="Unassembled WGS sequence"/>
</dbReference>
<protein>
    <submittedName>
        <fullName evidence="1">(Mediterranean fruit fly) hypothetical protein</fullName>
    </submittedName>
</protein>
<dbReference type="EMBL" id="CAJHJT010000034">
    <property type="protein sequence ID" value="CAD7003521.1"/>
    <property type="molecule type" value="Genomic_DNA"/>
</dbReference>
<sequence>MYMYRDMPKYISSLRQIYAYITHTHSYIFTYTFAQPYIRTCENVQQTLGVFSSFLLLPPMQSANANAIAGVLSALKLFMLHNHHAPKVVCSTVYCKFSKQLCSTLNATHTHRPIHIHIRKCATNTCTHGTFGVVKTESVVIVIQQKCNSYLFTQIQMRTHLYKMLYVCYVASVC</sequence>
<organism evidence="1 2">
    <name type="scientific">Ceratitis capitata</name>
    <name type="common">Mediterranean fruit fly</name>
    <name type="synonym">Tephritis capitata</name>
    <dbReference type="NCBI Taxonomy" id="7213"/>
    <lineage>
        <taxon>Eukaryota</taxon>
        <taxon>Metazoa</taxon>
        <taxon>Ecdysozoa</taxon>
        <taxon>Arthropoda</taxon>
        <taxon>Hexapoda</taxon>
        <taxon>Insecta</taxon>
        <taxon>Pterygota</taxon>
        <taxon>Neoptera</taxon>
        <taxon>Endopterygota</taxon>
        <taxon>Diptera</taxon>
        <taxon>Brachycera</taxon>
        <taxon>Muscomorpha</taxon>
        <taxon>Tephritoidea</taxon>
        <taxon>Tephritidae</taxon>
        <taxon>Ceratitis</taxon>
        <taxon>Ceratitis</taxon>
    </lineage>
</organism>
<name>A0A811UXZ7_CERCA</name>
<evidence type="ECO:0000313" key="1">
    <source>
        <dbReference type="EMBL" id="CAD7003521.1"/>
    </source>
</evidence>
<evidence type="ECO:0000313" key="2">
    <source>
        <dbReference type="Proteomes" id="UP000606786"/>
    </source>
</evidence>
<comment type="caution">
    <text evidence="1">The sequence shown here is derived from an EMBL/GenBank/DDBJ whole genome shotgun (WGS) entry which is preliminary data.</text>
</comment>
<keyword evidence="2" id="KW-1185">Reference proteome</keyword>
<dbReference type="AlphaFoldDB" id="A0A811UXZ7"/>
<gene>
    <name evidence="1" type="ORF">CCAP1982_LOCUS11971</name>
</gene>
<accession>A0A811UXZ7</accession>